<evidence type="ECO:0000313" key="1">
    <source>
        <dbReference type="EMBL" id="SEW33572.1"/>
    </source>
</evidence>
<evidence type="ECO:0000313" key="2">
    <source>
        <dbReference type="Proteomes" id="UP000199437"/>
    </source>
</evidence>
<accession>A0A1I0R0I8</accession>
<dbReference type="RefSeq" id="WP_090259400.1">
    <property type="nucleotide sequence ID" value="NZ_FOIR01000002.1"/>
</dbReference>
<keyword evidence="2" id="KW-1185">Reference proteome</keyword>
<dbReference type="GeneID" id="99987707"/>
<reference evidence="2" key="1">
    <citation type="submission" date="2016-10" db="EMBL/GenBank/DDBJ databases">
        <authorList>
            <person name="Varghese N."/>
            <person name="Submissions S."/>
        </authorList>
    </citation>
    <scope>NUCLEOTIDE SEQUENCE [LARGE SCALE GENOMIC DNA]</scope>
    <source>
        <strain evidence="2">CGMCC 1.12402</strain>
    </source>
</reference>
<dbReference type="PROSITE" id="PS51257">
    <property type="entry name" value="PROKAR_LIPOPROTEIN"/>
    <property type="match status" value="1"/>
</dbReference>
<proteinExistence type="predicted"/>
<protein>
    <submittedName>
        <fullName evidence="1">Uncharacterized protein</fullName>
    </submittedName>
</protein>
<sequence length="179" mass="20729">MKTRALFTLFIFLYVITSCDNKEAEPEETLNLSEETFNVNEVLKDYIAAYDVTANYYYINENPQNGVYDTSEVHSKSYTIEIDTIPMEELKQLFYHPDGLDTFVMKIKGLYYSETSLLHFEKEMQDTIKIKSFYESYGSPLSGTIVVKDDSIFFDYGRFSSGSLKLFNKIKYTGKGSKK</sequence>
<name>A0A1I0R0I8_9BACT</name>
<dbReference type="AlphaFoldDB" id="A0A1I0R0I8"/>
<gene>
    <name evidence="1" type="ORF">SAMN05216290_3026</name>
</gene>
<dbReference type="Proteomes" id="UP000199437">
    <property type="component" value="Unassembled WGS sequence"/>
</dbReference>
<dbReference type="EMBL" id="FOIR01000002">
    <property type="protein sequence ID" value="SEW33572.1"/>
    <property type="molecule type" value="Genomic_DNA"/>
</dbReference>
<organism evidence="1 2">
    <name type="scientific">Roseivirga pacifica</name>
    <dbReference type="NCBI Taxonomy" id="1267423"/>
    <lineage>
        <taxon>Bacteria</taxon>
        <taxon>Pseudomonadati</taxon>
        <taxon>Bacteroidota</taxon>
        <taxon>Cytophagia</taxon>
        <taxon>Cytophagales</taxon>
        <taxon>Roseivirgaceae</taxon>
        <taxon>Roseivirga</taxon>
    </lineage>
</organism>